<organism evidence="1 2">
    <name type="scientific">Tetranychus urticae</name>
    <name type="common">Two-spotted spider mite</name>
    <dbReference type="NCBI Taxonomy" id="32264"/>
    <lineage>
        <taxon>Eukaryota</taxon>
        <taxon>Metazoa</taxon>
        <taxon>Ecdysozoa</taxon>
        <taxon>Arthropoda</taxon>
        <taxon>Chelicerata</taxon>
        <taxon>Arachnida</taxon>
        <taxon>Acari</taxon>
        <taxon>Acariformes</taxon>
        <taxon>Trombidiformes</taxon>
        <taxon>Prostigmata</taxon>
        <taxon>Eleutherengona</taxon>
        <taxon>Raphignathae</taxon>
        <taxon>Tetranychoidea</taxon>
        <taxon>Tetranychidae</taxon>
        <taxon>Tetranychus</taxon>
    </lineage>
</organism>
<protein>
    <submittedName>
        <fullName evidence="1">Uncharacterized protein</fullName>
    </submittedName>
</protein>
<dbReference type="EMBL" id="CAEY01000832">
    <property type="status" value="NOT_ANNOTATED_CDS"/>
    <property type="molecule type" value="Genomic_DNA"/>
</dbReference>
<reference evidence="1" key="2">
    <citation type="submission" date="2015-06" db="UniProtKB">
        <authorList>
            <consortium name="EnsemblMetazoa"/>
        </authorList>
    </citation>
    <scope>IDENTIFICATION</scope>
</reference>
<evidence type="ECO:0000313" key="1">
    <source>
        <dbReference type="EnsemblMetazoa" id="tetur02g12700.1"/>
    </source>
</evidence>
<name>T1JXN9_TETUR</name>
<evidence type="ECO:0000313" key="2">
    <source>
        <dbReference type="Proteomes" id="UP000015104"/>
    </source>
</evidence>
<accession>T1JXN9</accession>
<dbReference type="Proteomes" id="UP000015104">
    <property type="component" value="Unassembled WGS sequence"/>
</dbReference>
<dbReference type="EnsemblMetazoa" id="tetur02g12700.1">
    <property type="protein sequence ID" value="tetur02g12700.1"/>
    <property type="gene ID" value="tetur02g12700"/>
</dbReference>
<dbReference type="HOGENOM" id="CLU_3175996_0_0_1"/>
<dbReference type="AlphaFoldDB" id="T1JXN9"/>
<keyword evidence="2" id="KW-1185">Reference proteome</keyword>
<sequence length="47" mass="5152">MFCVEPVNDKSSIKLGLLDFDSIRSIHLLIALIGSSDCCFNANPLIK</sequence>
<proteinExistence type="predicted"/>
<reference evidence="2" key="1">
    <citation type="submission" date="2011-08" db="EMBL/GenBank/DDBJ databases">
        <authorList>
            <person name="Rombauts S."/>
        </authorList>
    </citation>
    <scope>NUCLEOTIDE SEQUENCE</scope>
    <source>
        <strain evidence="2">London</strain>
    </source>
</reference>